<evidence type="ECO:0000256" key="1">
    <source>
        <dbReference type="SAM" id="MobiDB-lite"/>
    </source>
</evidence>
<reference evidence="2" key="1">
    <citation type="journal article" date="2020" name="bioRxiv">
        <title>Historical genomics reveals the evolutionary mechanisms behind multiple outbreaks of the host-specific coffee wilt pathogen Fusarium xylarioides.</title>
        <authorList>
            <person name="Peck D."/>
            <person name="Nowell R.W."/>
            <person name="Flood J."/>
            <person name="Ryan M.J."/>
            <person name="Barraclough T.G."/>
        </authorList>
    </citation>
    <scope>NUCLEOTIDE SEQUENCE</scope>
    <source>
        <strain evidence="2">IMI 127659i</strain>
    </source>
</reference>
<gene>
    <name evidence="2" type="ORF">H9Q72_010759</name>
</gene>
<feature type="compositionally biased region" description="Polar residues" evidence="1">
    <location>
        <begin position="174"/>
        <end position="187"/>
    </location>
</feature>
<feature type="region of interest" description="Disordered" evidence="1">
    <location>
        <begin position="128"/>
        <end position="195"/>
    </location>
</feature>
<dbReference type="Proteomes" id="UP000750502">
    <property type="component" value="Unassembled WGS sequence"/>
</dbReference>
<reference evidence="2" key="2">
    <citation type="submission" date="2020-10" db="EMBL/GenBank/DDBJ databases">
        <authorList>
            <person name="Peck L.D."/>
            <person name="Nowell R.W."/>
            <person name="Flood J."/>
            <person name="Ryan M.J."/>
            <person name="Barraclough T.G."/>
        </authorList>
    </citation>
    <scope>NUCLEOTIDE SEQUENCE</scope>
    <source>
        <strain evidence="2">IMI 127659i</strain>
    </source>
</reference>
<feature type="compositionally biased region" description="Polar residues" evidence="1">
    <location>
        <begin position="96"/>
        <end position="105"/>
    </location>
</feature>
<organism evidence="2 3">
    <name type="scientific">Fusarium xylarioides</name>
    <dbReference type="NCBI Taxonomy" id="221167"/>
    <lineage>
        <taxon>Eukaryota</taxon>
        <taxon>Fungi</taxon>
        <taxon>Dikarya</taxon>
        <taxon>Ascomycota</taxon>
        <taxon>Pezizomycotina</taxon>
        <taxon>Sordariomycetes</taxon>
        <taxon>Hypocreomycetidae</taxon>
        <taxon>Hypocreales</taxon>
        <taxon>Nectriaceae</taxon>
        <taxon>Fusarium</taxon>
        <taxon>Fusarium fujikuroi species complex</taxon>
    </lineage>
</organism>
<evidence type="ECO:0000313" key="3">
    <source>
        <dbReference type="Proteomes" id="UP000750502"/>
    </source>
</evidence>
<name>A0A9P7HP75_9HYPO</name>
<dbReference type="AlphaFoldDB" id="A0A9P7HP75"/>
<dbReference type="OrthoDB" id="5069016at2759"/>
<feature type="region of interest" description="Disordered" evidence="1">
    <location>
        <begin position="1"/>
        <end position="40"/>
    </location>
</feature>
<sequence>MANESPSDYIPSRLSSATKSAHLVPRGNAETADSANTLRTPHDPLYLNSCNPDIQSLLWLNIPLRPFQIQYPHYNPGPSADSPDDDSASRAARQPNGHTNPCSSGITYINATAGPGFDQVNGNSYRGSGKLSGEIHKNKPERKTSTTTVHEGSLKLGPGDQFNGDKYEFEGETTDSTVADPSRQTHINPLAMPYPSVGPGGARIGTQYNGLYVAENGGKDPEKQS</sequence>
<protein>
    <submittedName>
        <fullName evidence="2">Uncharacterized protein</fullName>
    </submittedName>
</protein>
<evidence type="ECO:0000313" key="2">
    <source>
        <dbReference type="EMBL" id="KAG5761123.1"/>
    </source>
</evidence>
<comment type="caution">
    <text evidence="2">The sequence shown here is derived from an EMBL/GenBank/DDBJ whole genome shotgun (WGS) entry which is preliminary data.</text>
</comment>
<proteinExistence type="predicted"/>
<feature type="region of interest" description="Disordered" evidence="1">
    <location>
        <begin position="73"/>
        <end position="105"/>
    </location>
</feature>
<keyword evidence="3" id="KW-1185">Reference proteome</keyword>
<feature type="compositionally biased region" description="Basic and acidic residues" evidence="1">
    <location>
        <begin position="133"/>
        <end position="144"/>
    </location>
</feature>
<dbReference type="EMBL" id="JADFTT010000477">
    <property type="protein sequence ID" value="KAG5761123.1"/>
    <property type="molecule type" value="Genomic_DNA"/>
</dbReference>
<accession>A0A9P7HP75</accession>